<keyword evidence="1" id="KW-0732">Signal</keyword>
<evidence type="ECO:0000313" key="3">
    <source>
        <dbReference type="Proteomes" id="UP000241885"/>
    </source>
</evidence>
<dbReference type="RefSeq" id="WP_107219865.1">
    <property type="nucleotide sequence ID" value="NZ_CP028339.1"/>
</dbReference>
<evidence type="ECO:0000313" key="2">
    <source>
        <dbReference type="EMBL" id="AVR87448.1"/>
    </source>
</evidence>
<sequence length="107" mass="12676">MSTTIIRKTFTALLCGCVLATGATAAYADRWDSRDHDWEHKKHHHHHHQDKHVVYRETVVVREHPRYYRPPVVHHHYHERPYRSYSYSRSPAVVIGINIPPIVIPIR</sequence>
<organism evidence="2 3">
    <name type="scientific">Thauera aromatica K172</name>
    <dbReference type="NCBI Taxonomy" id="44139"/>
    <lineage>
        <taxon>Bacteria</taxon>
        <taxon>Pseudomonadati</taxon>
        <taxon>Pseudomonadota</taxon>
        <taxon>Betaproteobacteria</taxon>
        <taxon>Rhodocyclales</taxon>
        <taxon>Zoogloeaceae</taxon>
        <taxon>Thauera</taxon>
    </lineage>
</organism>
<keyword evidence="3" id="KW-1185">Reference proteome</keyword>
<name>A0A2R4BJF5_THAAR</name>
<proteinExistence type="predicted"/>
<feature type="chain" id="PRO_5015330097" evidence="1">
    <location>
        <begin position="29"/>
        <end position="107"/>
    </location>
</feature>
<reference evidence="2 3" key="1">
    <citation type="submission" date="2018-03" db="EMBL/GenBank/DDBJ databases">
        <title>Complete genome sequence of Thauera aromatica, a model organism for studying aromatic compound degradation under denitrifying conditions.</title>
        <authorList>
            <person name="Lo H.-Y."/>
            <person name="Goris T."/>
            <person name="Boll M."/>
            <person name="Mueller J.A."/>
        </authorList>
    </citation>
    <scope>NUCLEOTIDE SEQUENCE [LARGE SCALE GENOMIC DNA]</scope>
    <source>
        <strain evidence="2 3">K172</strain>
    </source>
</reference>
<accession>A0A2R4BJF5</accession>
<gene>
    <name evidence="2" type="ORF">Tharo_0499</name>
</gene>
<feature type="signal peptide" evidence="1">
    <location>
        <begin position="1"/>
        <end position="28"/>
    </location>
</feature>
<evidence type="ECO:0000256" key="1">
    <source>
        <dbReference type="SAM" id="SignalP"/>
    </source>
</evidence>
<dbReference type="Proteomes" id="UP000241885">
    <property type="component" value="Chromosome"/>
</dbReference>
<dbReference type="KEGG" id="tak:Tharo_0499"/>
<dbReference type="AlphaFoldDB" id="A0A2R4BJF5"/>
<dbReference type="EMBL" id="CP028339">
    <property type="protein sequence ID" value="AVR87448.1"/>
    <property type="molecule type" value="Genomic_DNA"/>
</dbReference>
<protein>
    <submittedName>
        <fullName evidence="2">Putative secreted protein</fullName>
    </submittedName>
</protein>